<name>D3Q6I4_STANL</name>
<evidence type="ECO:0000256" key="6">
    <source>
        <dbReference type="ARBA" id="ARBA00022806"/>
    </source>
</evidence>
<evidence type="ECO:0000256" key="4">
    <source>
        <dbReference type="ARBA" id="ARBA00022763"/>
    </source>
</evidence>
<protein>
    <recommendedName>
        <fullName evidence="13">DNA 3'-5' helicase</fullName>
        <ecNumber evidence="13">5.6.2.4</ecNumber>
    </recommendedName>
</protein>
<reference evidence="18 19" key="1">
    <citation type="journal article" date="2009" name="Stand. Genomic Sci.">
        <title>Complete genome sequence of Stackebrandtia nassauensis type strain (LLR-40K-21).</title>
        <authorList>
            <person name="Munk C."/>
            <person name="Lapidus A."/>
            <person name="Copeland A."/>
            <person name="Jando M."/>
            <person name="Mayilraj S."/>
            <person name="Glavina Del Rio T."/>
            <person name="Nolan M."/>
            <person name="Chen F."/>
            <person name="Lucas S."/>
            <person name="Tice H."/>
            <person name="Cheng J.F."/>
            <person name="Han C."/>
            <person name="Detter J.C."/>
            <person name="Bruce D."/>
            <person name="Goodwin L."/>
            <person name="Chain P."/>
            <person name="Pitluck S."/>
            <person name="Goker M."/>
            <person name="Ovchinikova G."/>
            <person name="Pati A."/>
            <person name="Ivanova N."/>
            <person name="Mavromatis K."/>
            <person name="Chen A."/>
            <person name="Palaniappan K."/>
            <person name="Land M."/>
            <person name="Hauser L."/>
            <person name="Chang Y.J."/>
            <person name="Jeffries C.D."/>
            <person name="Bristow J."/>
            <person name="Eisen J.A."/>
            <person name="Markowitz V."/>
            <person name="Hugenholtz P."/>
            <person name="Kyrpides N.C."/>
            <person name="Klenk H.P."/>
        </authorList>
    </citation>
    <scope>NUCLEOTIDE SEQUENCE [LARGE SCALE GENOMIC DNA]</scope>
    <source>
        <strain evidence="19">DSM 44728 / CIP 108903 / NRRL B-16338 / NBRC 102104 / LLR-40K-21</strain>
    </source>
</reference>
<evidence type="ECO:0000256" key="3">
    <source>
        <dbReference type="ARBA" id="ARBA00022741"/>
    </source>
</evidence>
<dbReference type="InterPro" id="IPR011604">
    <property type="entry name" value="PDDEXK-like_dom_sf"/>
</dbReference>
<dbReference type="Gene3D" id="1.10.10.160">
    <property type="match status" value="1"/>
</dbReference>
<dbReference type="PROSITE" id="PS51198">
    <property type="entry name" value="UVRD_HELICASE_ATP_BIND"/>
    <property type="match status" value="1"/>
</dbReference>
<dbReference type="PANTHER" id="PTHR11070">
    <property type="entry name" value="UVRD / RECB / PCRA DNA HELICASE FAMILY MEMBER"/>
    <property type="match status" value="1"/>
</dbReference>
<dbReference type="OrthoDB" id="5240387at2"/>
<dbReference type="eggNOG" id="COG2887">
    <property type="taxonomic scope" value="Bacteria"/>
</dbReference>
<evidence type="ECO:0000256" key="5">
    <source>
        <dbReference type="ARBA" id="ARBA00022801"/>
    </source>
</evidence>
<evidence type="ECO:0000256" key="7">
    <source>
        <dbReference type="ARBA" id="ARBA00022839"/>
    </source>
</evidence>
<dbReference type="GO" id="GO:0033202">
    <property type="term" value="C:DNA helicase complex"/>
    <property type="evidence" value="ECO:0007669"/>
    <property type="project" value="TreeGrafter"/>
</dbReference>
<keyword evidence="2" id="KW-0540">Nuclease</keyword>
<dbReference type="HOGENOM" id="CLU_004900_0_0_11"/>
<dbReference type="PANTHER" id="PTHR11070:SF59">
    <property type="entry name" value="DNA 3'-5' HELICASE"/>
    <property type="match status" value="1"/>
</dbReference>
<dbReference type="InterPro" id="IPR000212">
    <property type="entry name" value="DNA_helicase_UvrD/REP"/>
</dbReference>
<accession>D3Q6I4</accession>
<evidence type="ECO:0000256" key="11">
    <source>
        <dbReference type="ARBA" id="ARBA00023235"/>
    </source>
</evidence>
<evidence type="ECO:0000313" key="19">
    <source>
        <dbReference type="Proteomes" id="UP000000844"/>
    </source>
</evidence>
<dbReference type="Gene3D" id="1.10.486.10">
    <property type="entry name" value="PCRA, domain 4"/>
    <property type="match status" value="1"/>
</dbReference>
<dbReference type="GO" id="GO:0003677">
    <property type="term" value="F:DNA binding"/>
    <property type="evidence" value="ECO:0007669"/>
    <property type="project" value="UniProtKB-KW"/>
</dbReference>
<proteinExistence type="inferred from homology"/>
<feature type="binding site" evidence="15">
    <location>
        <begin position="46"/>
        <end position="53"/>
    </location>
    <ligand>
        <name>ATP</name>
        <dbReference type="ChEBI" id="CHEBI:30616"/>
    </ligand>
</feature>
<keyword evidence="7" id="KW-0269">Exonuclease</keyword>
<dbReference type="GO" id="GO:0005524">
    <property type="term" value="F:ATP binding"/>
    <property type="evidence" value="ECO:0007669"/>
    <property type="project" value="UniProtKB-UniRule"/>
</dbReference>
<dbReference type="GO" id="GO:0004527">
    <property type="term" value="F:exonuclease activity"/>
    <property type="evidence" value="ECO:0007669"/>
    <property type="project" value="UniProtKB-KW"/>
</dbReference>
<comment type="similarity">
    <text evidence="1">Belongs to the helicase family. UvrD subfamily.</text>
</comment>
<dbReference type="InterPro" id="IPR014017">
    <property type="entry name" value="DNA_helicase_UvrD-like_C"/>
</dbReference>
<evidence type="ECO:0000256" key="2">
    <source>
        <dbReference type="ARBA" id="ARBA00022722"/>
    </source>
</evidence>
<dbReference type="Proteomes" id="UP000000844">
    <property type="component" value="Chromosome"/>
</dbReference>
<evidence type="ECO:0000256" key="12">
    <source>
        <dbReference type="ARBA" id="ARBA00034617"/>
    </source>
</evidence>
<dbReference type="GO" id="GO:0000725">
    <property type="term" value="P:recombinational repair"/>
    <property type="evidence" value="ECO:0007669"/>
    <property type="project" value="TreeGrafter"/>
</dbReference>
<keyword evidence="8 15" id="KW-0067">ATP-binding</keyword>
<evidence type="ECO:0000256" key="8">
    <source>
        <dbReference type="ARBA" id="ARBA00022840"/>
    </source>
</evidence>
<dbReference type="KEGG" id="sna:Snas_4583"/>
<dbReference type="PROSITE" id="PS51217">
    <property type="entry name" value="UVRD_HELICASE_CTER"/>
    <property type="match status" value="1"/>
</dbReference>
<evidence type="ECO:0000256" key="13">
    <source>
        <dbReference type="ARBA" id="ARBA00034808"/>
    </source>
</evidence>
<dbReference type="GO" id="GO:0005829">
    <property type="term" value="C:cytosol"/>
    <property type="evidence" value="ECO:0007669"/>
    <property type="project" value="TreeGrafter"/>
</dbReference>
<gene>
    <name evidence="18" type="ordered locus">Snas_4583</name>
</gene>
<evidence type="ECO:0000256" key="14">
    <source>
        <dbReference type="ARBA" id="ARBA00048988"/>
    </source>
</evidence>
<dbReference type="InterPro" id="IPR038726">
    <property type="entry name" value="PDDEXK_AddAB-type"/>
</dbReference>
<keyword evidence="9" id="KW-0238">DNA-binding</keyword>
<dbReference type="STRING" id="446470.Snas_4583"/>
<dbReference type="Pfam" id="PF00580">
    <property type="entry name" value="UvrD-helicase"/>
    <property type="match status" value="1"/>
</dbReference>
<dbReference type="Gene3D" id="3.90.320.10">
    <property type="match status" value="1"/>
</dbReference>
<comment type="catalytic activity">
    <reaction evidence="12">
        <text>Couples ATP hydrolysis with the unwinding of duplex DNA by translocating in the 3'-5' direction.</text>
        <dbReference type="EC" id="5.6.2.4"/>
    </reaction>
</comment>
<dbReference type="AlphaFoldDB" id="D3Q6I4"/>
<dbReference type="InterPro" id="IPR014016">
    <property type="entry name" value="UvrD-like_ATP-bd"/>
</dbReference>
<evidence type="ECO:0000259" key="16">
    <source>
        <dbReference type="PROSITE" id="PS51198"/>
    </source>
</evidence>
<comment type="catalytic activity">
    <reaction evidence="14">
        <text>ATP + H2O = ADP + phosphate + H(+)</text>
        <dbReference type="Rhea" id="RHEA:13065"/>
        <dbReference type="ChEBI" id="CHEBI:15377"/>
        <dbReference type="ChEBI" id="CHEBI:15378"/>
        <dbReference type="ChEBI" id="CHEBI:30616"/>
        <dbReference type="ChEBI" id="CHEBI:43474"/>
        <dbReference type="ChEBI" id="CHEBI:456216"/>
        <dbReference type="EC" id="5.6.2.4"/>
    </reaction>
</comment>
<sequence>MARVSASGYRFVTRPAYERPDATAFAPDVAQATVVEHRDGPLLVQGGPGTGKTAVLVESVAARVKEGVDPADMLVLGFGRRGAARLRRDISARLARTGSEVPVYSFPALAFAVLRAAANRHDAPAPQLLKGPEQDVIIRELLAHDAVEWPEAVRPALGTRTFAAQLRDLLLRATERGISAPRLARLGREHDRPEWVAAADFMTRYVDVLALRSLTGGATYDSAEIVRAAASELADDPELVPPPKFTFVDEVQDLDPAQLELLRLVAGQGANLVAFGDADSATFGFRGADVRLLREFGDRFPTADGDPAPEVNLATCHRSASALLNATSLVAKKLRGTDRFRARAPRPEVGAGQVEVAALRSAAQQAAYIARQLRVAHLREGVAWSQMAVIVKSAAEHLPVVERALRHAGVPVEIAAIDQALSARPIVRHLLTIIQCGLNPKSLDEDTAVALLHSVYGGADSLSERRLRQELRRLAHAADVFRSPGELLVEALRDPAELTALPEEPWAEPPRRIAGLMECVRSATGSVEDVLWAVWERADLSRRLARRAVSRDSRAVAADGDLDAMMTLFDWAADFADRLPGAGADVFAAHVLEQVLPADTRAAQARRGETVQLLTAHSAKGLQWDLVVVAGVQEGTWPNLRPRGSIMGSEALVETVTSGTVVDTMTLLLDEERRLFYVAATRARDRLIVTCVADEDENQPSRFIEELGITVERPARLERPMTLPSLVAELRLAACGPAGRRKDAAIAQLSVLAKQAVPGADPEEWWGLRPISDHAPLILPGERVKVSPSTVELVEQCGLRWMLERHGGTEPSGLPQEIGNLVHAAAEAAAVTDDPRQAMADFVAQHLAKLPFEAPWKAKQDSERVRSMVDKFASWLESNNRDLVAAEKRFTVKLPDGPPGVTTELSGAVDRLERDLHGRLHVVDIKTGKTPISAAEAETNPQLAAYQVAVEAGAFAEHGLEAGGATLVYPASSTKAASVREQPALPSVDDPSWAHRKVLKVAETMTASTFTAVNTRKCDTCAVKQCCPISGKGEAVTKRD</sequence>
<evidence type="ECO:0000256" key="10">
    <source>
        <dbReference type="ARBA" id="ARBA00023204"/>
    </source>
</evidence>
<dbReference type="Gene3D" id="3.40.50.300">
    <property type="entry name" value="P-loop containing nucleotide triphosphate hydrolases"/>
    <property type="match status" value="2"/>
</dbReference>
<feature type="domain" description="UvrD-like helicase ATP-binding" evidence="16">
    <location>
        <begin position="25"/>
        <end position="320"/>
    </location>
</feature>
<dbReference type="Pfam" id="PF13361">
    <property type="entry name" value="UvrD_C"/>
    <property type="match status" value="1"/>
</dbReference>
<organism evidence="18 19">
    <name type="scientific">Stackebrandtia nassauensis (strain DSM 44728 / CIP 108903 / NRRL B-16338 / NBRC 102104 / LLR-40K-21)</name>
    <dbReference type="NCBI Taxonomy" id="446470"/>
    <lineage>
        <taxon>Bacteria</taxon>
        <taxon>Bacillati</taxon>
        <taxon>Actinomycetota</taxon>
        <taxon>Actinomycetes</taxon>
        <taxon>Glycomycetales</taxon>
        <taxon>Glycomycetaceae</taxon>
        <taxon>Stackebrandtia</taxon>
    </lineage>
</organism>
<keyword evidence="5 15" id="KW-0378">Hydrolase</keyword>
<evidence type="ECO:0000256" key="9">
    <source>
        <dbReference type="ARBA" id="ARBA00023125"/>
    </source>
</evidence>
<dbReference type="SUPFAM" id="SSF52540">
    <property type="entry name" value="P-loop containing nucleoside triphosphate hydrolases"/>
    <property type="match status" value="1"/>
</dbReference>
<evidence type="ECO:0000313" key="18">
    <source>
        <dbReference type="EMBL" id="ADD44227.1"/>
    </source>
</evidence>
<dbReference type="InterPro" id="IPR027417">
    <property type="entry name" value="P-loop_NTPase"/>
</dbReference>
<feature type="domain" description="UvrD-like helicase C-terminal" evidence="17">
    <location>
        <begin position="321"/>
        <end position="621"/>
    </location>
</feature>
<evidence type="ECO:0000259" key="17">
    <source>
        <dbReference type="PROSITE" id="PS51217"/>
    </source>
</evidence>
<evidence type="ECO:0000256" key="1">
    <source>
        <dbReference type="ARBA" id="ARBA00009922"/>
    </source>
</evidence>
<dbReference type="eggNOG" id="COG0210">
    <property type="taxonomic scope" value="Bacteria"/>
</dbReference>
<dbReference type="InterPro" id="IPR013986">
    <property type="entry name" value="DExx_box_DNA_helicase_dom_sf"/>
</dbReference>
<dbReference type="GO" id="GO:0043138">
    <property type="term" value="F:3'-5' DNA helicase activity"/>
    <property type="evidence" value="ECO:0007669"/>
    <property type="project" value="UniProtKB-EC"/>
</dbReference>
<keyword evidence="6 15" id="KW-0347">Helicase</keyword>
<dbReference type="Pfam" id="PF12705">
    <property type="entry name" value="PDDEXK_1"/>
    <property type="match status" value="1"/>
</dbReference>
<keyword evidence="11" id="KW-0413">Isomerase</keyword>
<keyword evidence="3 15" id="KW-0547">Nucleotide-binding</keyword>
<keyword evidence="10" id="KW-0234">DNA repair</keyword>
<keyword evidence="4" id="KW-0227">DNA damage</keyword>
<dbReference type="EC" id="5.6.2.4" evidence="13"/>
<dbReference type="EMBL" id="CP001778">
    <property type="protein sequence ID" value="ADD44227.1"/>
    <property type="molecule type" value="Genomic_DNA"/>
</dbReference>
<evidence type="ECO:0000256" key="15">
    <source>
        <dbReference type="PROSITE-ProRule" id="PRU00560"/>
    </source>
</evidence>
<keyword evidence="19" id="KW-1185">Reference proteome</keyword>